<evidence type="ECO:0000256" key="5">
    <source>
        <dbReference type="ARBA" id="ARBA00023040"/>
    </source>
</evidence>
<feature type="transmembrane region" description="Helical" evidence="10">
    <location>
        <begin position="85"/>
        <end position="107"/>
    </location>
</feature>
<evidence type="ECO:0000256" key="10">
    <source>
        <dbReference type="RuleBase" id="RU046427"/>
    </source>
</evidence>
<evidence type="ECO:0000256" key="8">
    <source>
        <dbReference type="ARBA" id="ARBA00023180"/>
    </source>
</evidence>
<keyword evidence="4 10" id="KW-1133">Transmembrane helix</keyword>
<dbReference type="PROSITE" id="PS50262">
    <property type="entry name" value="G_PROTEIN_RECEP_F1_2"/>
    <property type="match status" value="1"/>
</dbReference>
<feature type="transmembrane region" description="Helical" evidence="10">
    <location>
        <begin position="119"/>
        <end position="137"/>
    </location>
</feature>
<organism evidence="12">
    <name type="scientific">Platynereis dumerilii</name>
    <name type="common">Dumeril's clam worm</name>
    <dbReference type="NCBI Taxonomy" id="6359"/>
    <lineage>
        <taxon>Eukaryota</taxon>
        <taxon>Metazoa</taxon>
        <taxon>Spiralia</taxon>
        <taxon>Lophotrochozoa</taxon>
        <taxon>Annelida</taxon>
        <taxon>Polychaeta</taxon>
        <taxon>Errantia</taxon>
        <taxon>Phyllodocida</taxon>
        <taxon>Nereididae</taxon>
        <taxon>Platynereis</taxon>
    </lineage>
</organism>
<evidence type="ECO:0000256" key="7">
    <source>
        <dbReference type="ARBA" id="ARBA00023170"/>
    </source>
</evidence>
<dbReference type="PANTHER" id="PTHR24241:SF59">
    <property type="entry name" value="ADIPOKINETIC HORMONE RECEPTOR, ISOFORM C"/>
    <property type="match status" value="1"/>
</dbReference>
<evidence type="ECO:0000256" key="9">
    <source>
        <dbReference type="ARBA" id="ARBA00023224"/>
    </source>
</evidence>
<feature type="transmembrane region" description="Helical" evidence="10">
    <location>
        <begin position="157"/>
        <end position="177"/>
    </location>
</feature>
<keyword evidence="2" id="KW-1003">Cell membrane</keyword>
<reference evidence="12" key="1">
    <citation type="journal article" date="2015" name="Cell Rep.">
        <title>Large-Scale Combinatorial Deorphanization of Platynereis Neuropeptide GPCRs.</title>
        <authorList>
            <person name="Bauknecht P.M."/>
            <person name="Jekely G."/>
        </authorList>
    </citation>
    <scope>NUCLEOTIDE SEQUENCE</scope>
</reference>
<evidence type="ECO:0000256" key="6">
    <source>
        <dbReference type="ARBA" id="ARBA00023136"/>
    </source>
</evidence>
<dbReference type="AlphaFoldDB" id="A0A0K0PUF3"/>
<evidence type="ECO:0000256" key="2">
    <source>
        <dbReference type="ARBA" id="ARBA00022475"/>
    </source>
</evidence>
<evidence type="ECO:0000313" key="12">
    <source>
        <dbReference type="EMBL" id="AKQ63003.1"/>
    </source>
</evidence>
<dbReference type="SUPFAM" id="SSF81321">
    <property type="entry name" value="Family A G protein-coupled receptor-like"/>
    <property type="match status" value="1"/>
</dbReference>
<feature type="transmembrane region" description="Helical" evidence="10">
    <location>
        <begin position="317"/>
        <end position="339"/>
    </location>
</feature>
<evidence type="ECO:0000256" key="1">
    <source>
        <dbReference type="ARBA" id="ARBA00004651"/>
    </source>
</evidence>
<keyword evidence="8 10" id="KW-0325">Glycoprotein</keyword>
<sequence length="468" mass="53157">MAKYDLAASGFDLGFTAAQEVTPMGVDFPEALTQSVSLPCFITNASDIATGAYNLSSCGSQEAVDMAQEEIPRELRFNPDNLVSVVSYGVLFVISAIGNLTVFITLLRIRRRRSRVNLFIMHLSAADMIVTFVMLPLEVAWHISVGWNAGDFLCRTLMFFRVFGFYLSSFVLVTISLDRYFAINHPLSLNDADKRGKIMLFFAWLLSTIASLPQSVIFHVEKHPQHEWFEQCVTFNFFPSFAHELAYNLFNLSAMYLVPLVIIVVVYTLILRQMTKKSRQARLCREGKLFPRRITAFPHSGGDRIEKARIRTLKMTLVIVIVFVTCWTPYFIISAWWWVDRQSAEKIDPKVQRALFIFAVSNSCVNPIVYGMYTRTVTSEVKKLFVKMCGWPGTPVVRSNTQLIPKPQARRPRRPKFFETSRGSVYSLSSTTSDSTQKRSCNVKLLPRRTRSGGMWTYSSAPVLANDS</sequence>
<keyword evidence="7 10" id="KW-0675">Receptor</keyword>
<evidence type="ECO:0000256" key="4">
    <source>
        <dbReference type="ARBA" id="ARBA00022989"/>
    </source>
</evidence>
<proteinExistence type="evidence at transcript level"/>
<dbReference type="EMBL" id="KP293949">
    <property type="protein sequence ID" value="AKQ63003.1"/>
    <property type="molecule type" value="mRNA"/>
</dbReference>
<protein>
    <submittedName>
        <fullName evidence="12">Orphan G-protein coupled receptor 10</fullName>
    </submittedName>
</protein>
<comment type="similarity">
    <text evidence="10">Belongs to the G-protein coupled receptor 1 family. Vasopressin/oxytocin receptor subfamily.</text>
</comment>
<dbReference type="CDD" id="cd15382">
    <property type="entry name" value="7tmA_AKHR"/>
    <property type="match status" value="1"/>
</dbReference>
<feature type="transmembrane region" description="Helical" evidence="10">
    <location>
        <begin position="245"/>
        <end position="270"/>
    </location>
</feature>
<feature type="domain" description="G-protein coupled receptors family 1 profile" evidence="11">
    <location>
        <begin position="98"/>
        <end position="370"/>
    </location>
</feature>
<dbReference type="GO" id="GO:0005886">
    <property type="term" value="C:plasma membrane"/>
    <property type="evidence" value="ECO:0007669"/>
    <property type="project" value="UniProtKB-SubCell"/>
</dbReference>
<evidence type="ECO:0000256" key="3">
    <source>
        <dbReference type="ARBA" id="ARBA00022692"/>
    </source>
</evidence>
<keyword evidence="3 10" id="KW-0812">Transmembrane</keyword>
<keyword evidence="9 10" id="KW-0807">Transducer</keyword>
<dbReference type="PRINTS" id="PR00237">
    <property type="entry name" value="GPCRRHODOPSN"/>
</dbReference>
<dbReference type="PANTHER" id="PTHR24241">
    <property type="entry name" value="NEUROPEPTIDE RECEPTOR-RELATED G-PROTEIN COUPLED RECEPTOR"/>
    <property type="match status" value="1"/>
</dbReference>
<accession>A0A0K0PUF3</accession>
<dbReference type="GO" id="GO:0042277">
    <property type="term" value="F:peptide binding"/>
    <property type="evidence" value="ECO:0007669"/>
    <property type="project" value="TreeGrafter"/>
</dbReference>
<keyword evidence="5 10" id="KW-0297">G-protein coupled receptor</keyword>
<dbReference type="GO" id="GO:0005000">
    <property type="term" value="F:vasopressin receptor activity"/>
    <property type="evidence" value="ECO:0007669"/>
    <property type="project" value="InterPro"/>
</dbReference>
<dbReference type="PRINTS" id="PR00896">
    <property type="entry name" value="VASOPRESSINR"/>
</dbReference>
<feature type="transmembrane region" description="Helical" evidence="10">
    <location>
        <begin position="198"/>
        <end position="220"/>
    </location>
</feature>
<comment type="subcellular location">
    <subcellularLocation>
        <location evidence="1 10">Cell membrane</location>
        <topology evidence="1 10">Multi-pass membrane protein</topology>
    </subcellularLocation>
</comment>
<name>A0A0K0PUF3_PLADU</name>
<dbReference type="SMART" id="SM01381">
    <property type="entry name" value="7TM_GPCR_Srsx"/>
    <property type="match status" value="1"/>
</dbReference>
<dbReference type="InterPro" id="IPR001817">
    <property type="entry name" value="Vasoprsn_rcpt"/>
</dbReference>
<keyword evidence="6 10" id="KW-0472">Membrane</keyword>
<dbReference type="InterPro" id="IPR000276">
    <property type="entry name" value="GPCR_Rhodpsn"/>
</dbReference>
<evidence type="ECO:0000259" key="11">
    <source>
        <dbReference type="PROSITE" id="PS50262"/>
    </source>
</evidence>
<feature type="transmembrane region" description="Helical" evidence="10">
    <location>
        <begin position="351"/>
        <end position="373"/>
    </location>
</feature>
<dbReference type="Pfam" id="PF00001">
    <property type="entry name" value="7tm_1"/>
    <property type="match status" value="1"/>
</dbReference>
<dbReference type="GO" id="GO:0032870">
    <property type="term" value="P:cellular response to hormone stimulus"/>
    <property type="evidence" value="ECO:0007669"/>
    <property type="project" value="TreeGrafter"/>
</dbReference>
<dbReference type="Gene3D" id="1.20.1070.10">
    <property type="entry name" value="Rhodopsin 7-helix transmembrane proteins"/>
    <property type="match status" value="1"/>
</dbReference>
<dbReference type="InterPro" id="IPR017452">
    <property type="entry name" value="GPCR_Rhodpsn_7TM"/>
</dbReference>
<dbReference type="PROSITE" id="PS00237">
    <property type="entry name" value="G_PROTEIN_RECEP_F1_1"/>
    <property type="match status" value="1"/>
</dbReference>